<organism evidence="1 2">
    <name type="scientific">Paramecium octaurelia</name>
    <dbReference type="NCBI Taxonomy" id="43137"/>
    <lineage>
        <taxon>Eukaryota</taxon>
        <taxon>Sar</taxon>
        <taxon>Alveolata</taxon>
        <taxon>Ciliophora</taxon>
        <taxon>Intramacronucleata</taxon>
        <taxon>Oligohymenophorea</taxon>
        <taxon>Peniculida</taxon>
        <taxon>Parameciidae</taxon>
        <taxon>Paramecium</taxon>
    </lineage>
</organism>
<sequence length="147" mass="17488">MDQAKKFHYQKSVELKKSYLIINKQELQKIIINNQQIVSNFEGKLKERALEIIDAKLMKQNILSLVFKLNNYNILHLENNSYLVQKMAQFQYIRMILKSQKHTNKFAMIHLQKILFCRPFAMRFSNRNLKLIKGNFEKLLSEKGVIA</sequence>
<proteinExistence type="predicted"/>
<protein>
    <submittedName>
        <fullName evidence="1">Uncharacterized protein</fullName>
    </submittedName>
</protein>
<gene>
    <name evidence="1" type="ORF">POCTA_138.1.T1590125</name>
</gene>
<dbReference type="EMBL" id="CAJJDP010000161">
    <property type="protein sequence ID" value="CAD8212919.1"/>
    <property type="molecule type" value="Genomic_DNA"/>
</dbReference>
<comment type="caution">
    <text evidence="1">The sequence shown here is derived from an EMBL/GenBank/DDBJ whole genome shotgun (WGS) entry which is preliminary data.</text>
</comment>
<keyword evidence="2" id="KW-1185">Reference proteome</keyword>
<evidence type="ECO:0000313" key="2">
    <source>
        <dbReference type="Proteomes" id="UP000683925"/>
    </source>
</evidence>
<reference evidence="1" key="1">
    <citation type="submission" date="2021-01" db="EMBL/GenBank/DDBJ databases">
        <authorList>
            <consortium name="Genoscope - CEA"/>
            <person name="William W."/>
        </authorList>
    </citation>
    <scope>NUCLEOTIDE SEQUENCE</scope>
</reference>
<name>A0A8S1YH29_PAROT</name>
<evidence type="ECO:0000313" key="1">
    <source>
        <dbReference type="EMBL" id="CAD8212919.1"/>
    </source>
</evidence>
<dbReference type="Proteomes" id="UP000683925">
    <property type="component" value="Unassembled WGS sequence"/>
</dbReference>
<accession>A0A8S1YH29</accession>
<dbReference type="AlphaFoldDB" id="A0A8S1YH29"/>